<dbReference type="Gene3D" id="1.25.40.650">
    <property type="match status" value="1"/>
</dbReference>
<dbReference type="GO" id="GO:0031241">
    <property type="term" value="C:periplasmic side of cell outer membrane"/>
    <property type="evidence" value="ECO:0007669"/>
    <property type="project" value="TreeGrafter"/>
</dbReference>
<accession>A0A1Y0IH25</accession>
<name>A0A1Y0IH25_9GAMM</name>
<organism evidence="3 4">
    <name type="scientific">Oleiphilus messinensis</name>
    <dbReference type="NCBI Taxonomy" id="141451"/>
    <lineage>
        <taxon>Bacteria</taxon>
        <taxon>Pseudomonadati</taxon>
        <taxon>Pseudomonadota</taxon>
        <taxon>Gammaproteobacteria</taxon>
        <taxon>Oceanospirillales</taxon>
        <taxon>Oleiphilaceae</taxon>
        <taxon>Oleiphilus</taxon>
    </lineage>
</organism>
<dbReference type="EMBL" id="CP021425">
    <property type="protein sequence ID" value="ARU58703.1"/>
    <property type="molecule type" value="Genomic_DNA"/>
</dbReference>
<dbReference type="PROSITE" id="PS51257">
    <property type="entry name" value="PROKAR_LIPOPROTEIN"/>
    <property type="match status" value="1"/>
</dbReference>
<evidence type="ECO:0000313" key="4">
    <source>
        <dbReference type="Proteomes" id="UP000196027"/>
    </source>
</evidence>
<dbReference type="GO" id="GO:0030234">
    <property type="term" value="F:enzyme regulator activity"/>
    <property type="evidence" value="ECO:0007669"/>
    <property type="project" value="TreeGrafter"/>
</dbReference>
<feature type="compositionally biased region" description="Polar residues" evidence="2">
    <location>
        <begin position="368"/>
        <end position="384"/>
    </location>
</feature>
<dbReference type="InterPro" id="IPR028082">
    <property type="entry name" value="Peripla_BP_I"/>
</dbReference>
<protein>
    <submittedName>
        <fullName evidence="3">Lipoprotein</fullName>
    </submittedName>
</protein>
<dbReference type="PANTHER" id="PTHR38038">
    <property type="entry name" value="PENICILLIN-BINDING PROTEIN ACTIVATOR LPOA"/>
    <property type="match status" value="1"/>
</dbReference>
<dbReference type="PANTHER" id="PTHR38038:SF1">
    <property type="entry name" value="PENICILLIN-BINDING PROTEIN ACTIVATOR LPOA"/>
    <property type="match status" value="1"/>
</dbReference>
<dbReference type="AlphaFoldDB" id="A0A1Y0IH25"/>
<dbReference type="InterPro" id="IPR007443">
    <property type="entry name" value="LpoA"/>
</dbReference>
<dbReference type="Gene3D" id="3.40.50.2300">
    <property type="match status" value="3"/>
</dbReference>
<proteinExistence type="predicted"/>
<keyword evidence="4" id="KW-1185">Reference proteome</keyword>
<keyword evidence="3" id="KW-0449">Lipoprotein</keyword>
<evidence type="ECO:0000256" key="1">
    <source>
        <dbReference type="ARBA" id="ARBA00023136"/>
    </source>
</evidence>
<feature type="region of interest" description="Disordered" evidence="2">
    <location>
        <begin position="355"/>
        <end position="384"/>
    </location>
</feature>
<gene>
    <name evidence="3" type="ORF">OLMES_4709</name>
</gene>
<dbReference type="Pfam" id="PF04348">
    <property type="entry name" value="LppC"/>
    <property type="match status" value="2"/>
</dbReference>
<dbReference type="CDD" id="cd06339">
    <property type="entry name" value="PBP1_YraM_LppC_lipoprotein-like"/>
    <property type="match status" value="1"/>
</dbReference>
<sequence>MTRLIILFLACFVIISCGTTPRIKPNDNQPIQEAPNSTSLSRILERIAEANSSTDIPGLRIEAAMLLIEEQRYDEANQQLAQIEFGAVSGNEQSRYILLGLKLAIATENATLARSILELDNEQLFAQRPLPERNEVNQLRIQALELTGQFLRAAQYQSQTAGMLDEQQYWINHEQLWNNLRKVDIKELEQTTAPAQIDSNEWQGWVDLAKTLKQSPYSLDQQIESISLWQNRWANHPAAQKLPEELELLQAAELNRPRKIVLALPLSGPLAAAGQAVREGFMAAYYEDLVRKSHNTEIIIHDTAQEESFIDQYLSISVQAPDLIIGPLKKASVEALARMNALPVPTLALNYVGPVSPATDPDGPPPAQNSAETTQFNQPEQAQPTYQSPFTPLNLYQFGLAIEDEITQTLDLIAEQGKHNIVALCPDTTWGWRACEEIEKNWNARNGRLIEKTYFDPNQENTKLIESLFKVDESKARYRALRQVIGWDLENTARRRADIDAIVLISKPQHARRLNPLFAFFYAGDIPVYSTSSINDGNINPNKDSDLNGIVFTETPWSLNNSPIKQQMHELLPDLSNRFDRLFALGADAYLLAPRLTVMQRFPDSKVSGYTGQLKITSDLIIQRSLNWAMFRNGKVQEAKLQ</sequence>
<dbReference type="SUPFAM" id="SSF53822">
    <property type="entry name" value="Periplasmic binding protein-like I"/>
    <property type="match status" value="1"/>
</dbReference>
<reference evidence="3 4" key="1">
    <citation type="submission" date="2017-05" db="EMBL/GenBank/DDBJ databases">
        <title>Genomic insights into alkan degradation activity of Oleiphilus messinensis.</title>
        <authorList>
            <person name="Kozyavkin S.A."/>
            <person name="Slesarev A.I."/>
            <person name="Golyshin P.N."/>
            <person name="Korzhenkov A."/>
            <person name="Golyshina O.N."/>
            <person name="Toshchakov S.V."/>
        </authorList>
    </citation>
    <scope>NUCLEOTIDE SEQUENCE [LARGE SCALE GENOMIC DNA]</scope>
    <source>
        <strain evidence="3 4">ME102</strain>
    </source>
</reference>
<dbReference type="GO" id="GO:0009252">
    <property type="term" value="P:peptidoglycan biosynthetic process"/>
    <property type="evidence" value="ECO:0007669"/>
    <property type="project" value="TreeGrafter"/>
</dbReference>
<evidence type="ECO:0000313" key="3">
    <source>
        <dbReference type="EMBL" id="ARU58703.1"/>
    </source>
</evidence>
<dbReference type="Proteomes" id="UP000196027">
    <property type="component" value="Chromosome"/>
</dbReference>
<keyword evidence="1" id="KW-0472">Membrane</keyword>
<dbReference type="OrthoDB" id="6708821at2"/>
<dbReference type="KEGG" id="ome:OLMES_4709"/>
<dbReference type="RefSeq" id="WP_087463450.1">
    <property type="nucleotide sequence ID" value="NZ_CP021425.1"/>
</dbReference>
<evidence type="ECO:0000256" key="2">
    <source>
        <dbReference type="SAM" id="MobiDB-lite"/>
    </source>
</evidence>